<dbReference type="InterPro" id="IPR052714">
    <property type="entry name" value="MFS_Exporter"/>
</dbReference>
<feature type="transmembrane region" description="Helical" evidence="6">
    <location>
        <begin position="52"/>
        <end position="72"/>
    </location>
</feature>
<feature type="transmembrane region" description="Helical" evidence="6">
    <location>
        <begin position="177"/>
        <end position="198"/>
    </location>
</feature>
<dbReference type="AlphaFoldDB" id="A0A9X4QZB2"/>
<keyword evidence="3 6" id="KW-0812">Transmembrane</keyword>
<dbReference type="PANTHER" id="PTHR23531:SF1">
    <property type="entry name" value="QUINOLENE RESISTANCE PROTEIN NORA"/>
    <property type="match status" value="1"/>
</dbReference>
<feature type="transmembrane region" description="Helical" evidence="6">
    <location>
        <begin position="114"/>
        <end position="131"/>
    </location>
</feature>
<protein>
    <submittedName>
        <fullName evidence="8">MFS transporter</fullName>
    </submittedName>
</protein>
<evidence type="ECO:0000256" key="2">
    <source>
        <dbReference type="ARBA" id="ARBA00022448"/>
    </source>
</evidence>
<dbReference type="InterPro" id="IPR020846">
    <property type="entry name" value="MFS_dom"/>
</dbReference>
<dbReference type="InterPro" id="IPR036259">
    <property type="entry name" value="MFS_trans_sf"/>
</dbReference>
<keyword evidence="2" id="KW-0813">Transport</keyword>
<evidence type="ECO:0000256" key="6">
    <source>
        <dbReference type="SAM" id="Phobius"/>
    </source>
</evidence>
<dbReference type="Gene3D" id="1.20.1250.20">
    <property type="entry name" value="MFS general substrate transporter like domains"/>
    <property type="match status" value="1"/>
</dbReference>
<dbReference type="RefSeq" id="WP_277583456.1">
    <property type="nucleotide sequence ID" value="NZ_JAMBPZ010000005.1"/>
</dbReference>
<dbReference type="InterPro" id="IPR011701">
    <property type="entry name" value="MFS"/>
</dbReference>
<feature type="transmembrane region" description="Helical" evidence="6">
    <location>
        <begin position="84"/>
        <end position="102"/>
    </location>
</feature>
<evidence type="ECO:0000256" key="1">
    <source>
        <dbReference type="ARBA" id="ARBA00004651"/>
    </source>
</evidence>
<dbReference type="Pfam" id="PF07690">
    <property type="entry name" value="MFS_1"/>
    <property type="match status" value="1"/>
</dbReference>
<dbReference type="SUPFAM" id="SSF103473">
    <property type="entry name" value="MFS general substrate transporter"/>
    <property type="match status" value="1"/>
</dbReference>
<evidence type="ECO:0000313" key="9">
    <source>
        <dbReference type="Proteomes" id="UP001152422"/>
    </source>
</evidence>
<evidence type="ECO:0000256" key="3">
    <source>
        <dbReference type="ARBA" id="ARBA00022692"/>
    </source>
</evidence>
<keyword evidence="5 6" id="KW-0472">Membrane</keyword>
<accession>A0A9X4QZB2</accession>
<proteinExistence type="predicted"/>
<dbReference type="PANTHER" id="PTHR23531">
    <property type="entry name" value="QUINOLENE RESISTANCE PROTEIN NORA"/>
    <property type="match status" value="1"/>
</dbReference>
<feature type="domain" description="Major facilitator superfamily (MFS) profile" evidence="7">
    <location>
        <begin position="50"/>
        <end position="227"/>
    </location>
</feature>
<keyword evidence="4 6" id="KW-1133">Transmembrane helix</keyword>
<comment type="subcellular location">
    <subcellularLocation>
        <location evidence="1">Cell membrane</location>
        <topology evidence="1">Multi-pass membrane protein</topology>
    </subcellularLocation>
</comment>
<dbReference type="Proteomes" id="UP001152422">
    <property type="component" value="Unassembled WGS sequence"/>
</dbReference>
<organism evidence="8 9">
    <name type="scientific">Staphylococcus equorum</name>
    <dbReference type="NCBI Taxonomy" id="246432"/>
    <lineage>
        <taxon>Bacteria</taxon>
        <taxon>Bacillati</taxon>
        <taxon>Bacillota</taxon>
        <taxon>Bacilli</taxon>
        <taxon>Bacillales</taxon>
        <taxon>Staphylococcaceae</taxon>
        <taxon>Staphylococcus</taxon>
    </lineage>
</organism>
<evidence type="ECO:0000259" key="7">
    <source>
        <dbReference type="PROSITE" id="PS50850"/>
    </source>
</evidence>
<dbReference type="GO" id="GO:0005886">
    <property type="term" value="C:plasma membrane"/>
    <property type="evidence" value="ECO:0007669"/>
    <property type="project" value="UniProtKB-SubCell"/>
</dbReference>
<dbReference type="GO" id="GO:0022857">
    <property type="term" value="F:transmembrane transporter activity"/>
    <property type="evidence" value="ECO:0007669"/>
    <property type="project" value="InterPro"/>
</dbReference>
<keyword evidence="9" id="KW-1185">Reference proteome</keyword>
<feature type="transmembrane region" description="Helical" evidence="6">
    <location>
        <begin position="204"/>
        <end position="222"/>
    </location>
</feature>
<dbReference type="PROSITE" id="PS50850">
    <property type="entry name" value="MFS"/>
    <property type="match status" value="1"/>
</dbReference>
<evidence type="ECO:0000313" key="8">
    <source>
        <dbReference type="EMBL" id="MDG0846565.1"/>
    </source>
</evidence>
<gene>
    <name evidence="8" type="ORF">M4L89_10065</name>
</gene>
<name>A0A9X4QZB2_9STAP</name>
<evidence type="ECO:0000256" key="5">
    <source>
        <dbReference type="ARBA" id="ARBA00023136"/>
    </source>
</evidence>
<feature type="transmembrane region" description="Helical" evidence="6">
    <location>
        <begin position="137"/>
        <end position="156"/>
    </location>
</feature>
<reference evidence="8" key="1">
    <citation type="submission" date="2022-05" db="EMBL/GenBank/DDBJ databases">
        <title>Comparative genomics of Staphylococcus equorum isolates.</title>
        <authorList>
            <person name="Luelf R.H."/>
        </authorList>
    </citation>
    <scope>NUCLEOTIDE SEQUENCE</scope>
    <source>
        <strain evidence="8">TMW 2.2497</strain>
    </source>
</reference>
<dbReference type="EMBL" id="JAMBQA010000005">
    <property type="protein sequence ID" value="MDG0846565.1"/>
    <property type="molecule type" value="Genomic_DNA"/>
</dbReference>
<feature type="transmembrane region" description="Helical" evidence="6">
    <location>
        <begin position="12"/>
        <end position="32"/>
    </location>
</feature>
<evidence type="ECO:0000256" key="4">
    <source>
        <dbReference type="ARBA" id="ARBA00022989"/>
    </source>
</evidence>
<sequence>MTLTQNSNFINIFYISFIFGIISLIFSFLINVPENDNRKNLSFRNLLDKRTLPIGFIIFLSAFSFSGIVSYINLYAIEIDLVKTASFFFILYTMSVLFSRPFTGKIVDIHGPNIIMYPAFILFFLGLITLSMSHHSWIMMFSAILIGLGFGNISSITQTIAVSNANPQNIGLATSTFMIFMDLGNGIGPYALGFIIPLLGYSGMYKVLSIVVIFTVFLYIILNNKKS</sequence>
<comment type="caution">
    <text evidence="8">The sequence shown here is derived from an EMBL/GenBank/DDBJ whole genome shotgun (WGS) entry which is preliminary data.</text>
</comment>